<dbReference type="InterPro" id="IPR004883">
    <property type="entry name" value="LOB"/>
</dbReference>
<protein>
    <submittedName>
        <fullName evidence="3">LOB domain-containing protein 23</fullName>
    </submittedName>
</protein>
<evidence type="ECO:0000259" key="2">
    <source>
        <dbReference type="PROSITE" id="PS50891"/>
    </source>
</evidence>
<dbReference type="Proteomes" id="UP000289340">
    <property type="component" value="Chromosome 2"/>
</dbReference>
<feature type="domain" description="LOB" evidence="2">
    <location>
        <begin position="1"/>
        <end position="72"/>
    </location>
</feature>
<reference evidence="3 4" key="1">
    <citation type="submission" date="2018-09" db="EMBL/GenBank/DDBJ databases">
        <title>A high-quality reference genome of wild soybean provides a powerful tool to mine soybean genomes.</title>
        <authorList>
            <person name="Xie M."/>
            <person name="Chung C.Y.L."/>
            <person name="Li M.-W."/>
            <person name="Wong F.-L."/>
            <person name="Chan T.-F."/>
            <person name="Lam H.-M."/>
        </authorList>
    </citation>
    <scope>NUCLEOTIDE SEQUENCE [LARGE SCALE GENOMIC DNA]</scope>
    <source>
        <strain evidence="4">cv. W05</strain>
        <tissue evidence="3">Hypocotyl of etiolated seedlings</tissue>
    </source>
</reference>
<dbReference type="EMBL" id="QZWG01000002">
    <property type="protein sequence ID" value="RZC27287.1"/>
    <property type="molecule type" value="Genomic_DNA"/>
</dbReference>
<comment type="similarity">
    <text evidence="1">Belongs to the LOB domain-containing protein family.</text>
</comment>
<proteinExistence type="inferred from homology"/>
<dbReference type="PROSITE" id="PS50891">
    <property type="entry name" value="LOB"/>
    <property type="match status" value="1"/>
</dbReference>
<keyword evidence="4" id="KW-1185">Reference proteome</keyword>
<dbReference type="Pfam" id="PF03195">
    <property type="entry name" value="LOB"/>
    <property type="match status" value="1"/>
</dbReference>
<evidence type="ECO:0000313" key="3">
    <source>
        <dbReference type="EMBL" id="RZC27287.1"/>
    </source>
</evidence>
<evidence type="ECO:0000313" key="4">
    <source>
        <dbReference type="Proteomes" id="UP000289340"/>
    </source>
</evidence>
<dbReference type="PANTHER" id="PTHR31301">
    <property type="entry name" value="LOB DOMAIN-CONTAINING PROTEIN 4-RELATED"/>
    <property type="match status" value="1"/>
</dbReference>
<dbReference type="PANTHER" id="PTHR31301:SF120">
    <property type="entry name" value="LOB DOMAIN-CONTAINING PROTEIN 23-RELATED"/>
    <property type="match status" value="1"/>
</dbReference>
<name>A0A445LVS5_GLYSO</name>
<gene>
    <name evidence="3" type="ORF">D0Y65_005427</name>
</gene>
<evidence type="ECO:0000256" key="1">
    <source>
        <dbReference type="ARBA" id="ARBA00005474"/>
    </source>
</evidence>
<dbReference type="SMR" id="A0A445LVS5"/>
<dbReference type="AlphaFoldDB" id="A0A445LVS5"/>
<comment type="caution">
    <text evidence="3">The sequence shown here is derived from an EMBL/GenBank/DDBJ whole genome shotgun (WGS) entry which is preliminary data.</text>
</comment>
<accession>A0A445LVS5</accession>
<sequence length="72" mass="8164">MPSDCIFYSYFPVNDPQRFACVHRIYGDNNVGKMLSGQTPASLREQATNSKYFEAQFRTQDPIYGCAGMISE</sequence>
<organism evidence="3 4">
    <name type="scientific">Glycine soja</name>
    <name type="common">Wild soybean</name>
    <dbReference type="NCBI Taxonomy" id="3848"/>
    <lineage>
        <taxon>Eukaryota</taxon>
        <taxon>Viridiplantae</taxon>
        <taxon>Streptophyta</taxon>
        <taxon>Embryophyta</taxon>
        <taxon>Tracheophyta</taxon>
        <taxon>Spermatophyta</taxon>
        <taxon>Magnoliopsida</taxon>
        <taxon>eudicotyledons</taxon>
        <taxon>Gunneridae</taxon>
        <taxon>Pentapetalae</taxon>
        <taxon>rosids</taxon>
        <taxon>fabids</taxon>
        <taxon>Fabales</taxon>
        <taxon>Fabaceae</taxon>
        <taxon>Papilionoideae</taxon>
        <taxon>50 kb inversion clade</taxon>
        <taxon>NPAAA clade</taxon>
        <taxon>indigoferoid/millettioid clade</taxon>
        <taxon>Phaseoleae</taxon>
        <taxon>Glycine</taxon>
        <taxon>Glycine subgen. Soja</taxon>
    </lineage>
</organism>